<evidence type="ECO:0000256" key="2">
    <source>
        <dbReference type="ARBA" id="ARBA00022527"/>
    </source>
</evidence>
<evidence type="ECO:0000256" key="8">
    <source>
        <dbReference type="ARBA" id="ARBA00048679"/>
    </source>
</evidence>
<sequence length="613" mass="69299">MDNSLDLKYEKLLGEGSYGKVFLVKQEDGQQFAVKEIDLEKCDEAGRDQANGEAHLLSRLKQENILTYVESVVCDDCLYIVTEFCAGGDMEDYLQRIKKSGMSVPEALVSDWILQIGGALKTDIWGLGCCVYEMMTLQRAFQGRALWTLIREIKNGKVLETPDTYSLEIRMLVQQMMEQQPDDRPSAKDIVQNDLLLYHRGSATTMVRSMPQPNQESEKKKSGTGTGSGSLRNALKQMNQSKEDKYRNSIAHVCEKINTLRMTQQGTSSGTMIEYDTFVYKKDDSDSDSDLEAPGTVLDASLLKQFTEQLDTFVMKETLTPVSERGNITEGTITNKQQVLNGDKEIDDDNDDEDDDNDETSQTLLRQYSQTLDEEDDNEEEEVEERENKSMSKVIQGHGQCSWLGHIDSDEEEDQFNEQTLKNVSKYKYKGLKDTFALRPDKRWNRQRSDPTDWFSPQKVSEGHDLDDSDSAHSSPVRSKSDTKHDITPKSVQRTKPVSLSSTGTLSGTRQRTDDPRLMQTLDGTSKSRTAKEPSQGKGKKKKESFLKKQSEAKRKGSDVSASVDHTSSSTDVKLFTRAQHAKFSKSYSEDRYIWSMSLDQACTISTKPTYKC</sequence>
<evidence type="ECO:0000256" key="7">
    <source>
        <dbReference type="ARBA" id="ARBA00047899"/>
    </source>
</evidence>
<proteinExistence type="predicted"/>
<evidence type="ECO:0000256" key="6">
    <source>
        <dbReference type="ARBA" id="ARBA00022840"/>
    </source>
</evidence>
<evidence type="ECO:0000256" key="9">
    <source>
        <dbReference type="PROSITE-ProRule" id="PRU10141"/>
    </source>
</evidence>
<feature type="compositionally biased region" description="Polar residues" evidence="10">
    <location>
        <begin position="206"/>
        <end position="215"/>
    </location>
</feature>
<gene>
    <name evidence="12" type="ORF">MAR_010814</name>
</gene>
<reference evidence="12" key="1">
    <citation type="submission" date="2022-11" db="EMBL/GenBank/DDBJ databases">
        <title>Centuries of genome instability and evolution in soft-shell clam transmissible cancer (bioRxiv).</title>
        <authorList>
            <person name="Hart S.F.M."/>
            <person name="Yonemitsu M.A."/>
            <person name="Giersch R.M."/>
            <person name="Beal B.F."/>
            <person name="Arriagada G."/>
            <person name="Davis B.W."/>
            <person name="Ostrander E.A."/>
            <person name="Goff S.P."/>
            <person name="Metzger M.J."/>
        </authorList>
    </citation>
    <scope>NUCLEOTIDE SEQUENCE</scope>
    <source>
        <strain evidence="12">MELC-2E11</strain>
        <tissue evidence="12">Siphon/mantle</tissue>
    </source>
</reference>
<comment type="catalytic activity">
    <reaction evidence="7">
        <text>L-threonyl-[protein] + ATP = O-phospho-L-threonyl-[protein] + ADP + H(+)</text>
        <dbReference type="Rhea" id="RHEA:46608"/>
        <dbReference type="Rhea" id="RHEA-COMP:11060"/>
        <dbReference type="Rhea" id="RHEA-COMP:11605"/>
        <dbReference type="ChEBI" id="CHEBI:15378"/>
        <dbReference type="ChEBI" id="CHEBI:30013"/>
        <dbReference type="ChEBI" id="CHEBI:30616"/>
        <dbReference type="ChEBI" id="CHEBI:61977"/>
        <dbReference type="ChEBI" id="CHEBI:456216"/>
        <dbReference type="EC" id="2.7.11.1"/>
    </reaction>
</comment>
<dbReference type="PANTHER" id="PTHR44899">
    <property type="entry name" value="CAMK FAMILY PROTEIN KINASE"/>
    <property type="match status" value="1"/>
</dbReference>
<keyword evidence="3" id="KW-0808">Transferase</keyword>
<feature type="binding site" evidence="9">
    <location>
        <position position="35"/>
    </location>
    <ligand>
        <name>ATP</name>
        <dbReference type="ChEBI" id="CHEBI:30616"/>
    </ligand>
</feature>
<evidence type="ECO:0000256" key="1">
    <source>
        <dbReference type="ARBA" id="ARBA00012513"/>
    </source>
</evidence>
<evidence type="ECO:0000256" key="10">
    <source>
        <dbReference type="SAM" id="MobiDB-lite"/>
    </source>
</evidence>
<evidence type="ECO:0000256" key="3">
    <source>
        <dbReference type="ARBA" id="ARBA00022679"/>
    </source>
</evidence>
<dbReference type="PROSITE" id="PS00107">
    <property type="entry name" value="PROTEIN_KINASE_ATP"/>
    <property type="match status" value="1"/>
</dbReference>
<dbReference type="InterPro" id="IPR011009">
    <property type="entry name" value="Kinase-like_dom_sf"/>
</dbReference>
<feature type="compositionally biased region" description="Polar residues" evidence="10">
    <location>
        <begin position="560"/>
        <end position="572"/>
    </location>
</feature>
<evidence type="ECO:0000313" key="12">
    <source>
        <dbReference type="EMBL" id="WAR25110.1"/>
    </source>
</evidence>
<dbReference type="PROSITE" id="PS50011">
    <property type="entry name" value="PROTEIN_KINASE_DOM"/>
    <property type="match status" value="1"/>
</dbReference>
<accession>A0ABY7FSX2</accession>
<feature type="compositionally biased region" description="Basic and acidic residues" evidence="10">
    <location>
        <begin position="439"/>
        <end position="451"/>
    </location>
</feature>
<feature type="domain" description="Protein kinase" evidence="11">
    <location>
        <begin position="7"/>
        <end position="455"/>
    </location>
</feature>
<dbReference type="InterPro" id="IPR017441">
    <property type="entry name" value="Protein_kinase_ATP_BS"/>
</dbReference>
<dbReference type="SUPFAM" id="SSF56112">
    <property type="entry name" value="Protein kinase-like (PK-like)"/>
    <property type="match status" value="1"/>
</dbReference>
<dbReference type="PANTHER" id="PTHR44899:SF3">
    <property type="entry name" value="SERINE_THREONINE-PROTEIN KINASE NEK1"/>
    <property type="match status" value="1"/>
</dbReference>
<keyword evidence="6 9" id="KW-0067">ATP-binding</keyword>
<feature type="compositionally biased region" description="Acidic residues" evidence="10">
    <location>
        <begin position="345"/>
        <end position="359"/>
    </location>
</feature>
<feature type="region of interest" description="Disordered" evidence="10">
    <location>
        <begin position="438"/>
        <end position="572"/>
    </location>
</feature>
<dbReference type="InterPro" id="IPR051131">
    <property type="entry name" value="NEK_Ser/Thr_kinase_NIMA"/>
</dbReference>
<evidence type="ECO:0000256" key="5">
    <source>
        <dbReference type="ARBA" id="ARBA00022777"/>
    </source>
</evidence>
<keyword evidence="4 9" id="KW-0547">Nucleotide-binding</keyword>
<feature type="region of interest" description="Disordered" evidence="10">
    <location>
        <begin position="325"/>
        <end position="397"/>
    </location>
</feature>
<feature type="compositionally biased region" description="Polar residues" evidence="10">
    <location>
        <begin position="360"/>
        <end position="371"/>
    </location>
</feature>
<dbReference type="InterPro" id="IPR000719">
    <property type="entry name" value="Prot_kinase_dom"/>
</dbReference>
<name>A0ABY7FSX2_MYAAR</name>
<feature type="compositionally biased region" description="Low complexity" evidence="10">
    <location>
        <begin position="499"/>
        <end position="509"/>
    </location>
</feature>
<dbReference type="Proteomes" id="UP001164746">
    <property type="component" value="Chromosome 14"/>
</dbReference>
<feature type="region of interest" description="Disordered" evidence="10">
    <location>
        <begin position="206"/>
        <end position="232"/>
    </location>
</feature>
<feature type="compositionally biased region" description="Basic and acidic residues" evidence="10">
    <location>
        <begin position="479"/>
        <end position="488"/>
    </location>
</feature>
<keyword evidence="5" id="KW-0418">Kinase</keyword>
<protein>
    <recommendedName>
        <fullName evidence="1">non-specific serine/threonine protein kinase</fullName>
        <ecNumber evidence="1">2.7.11.1</ecNumber>
    </recommendedName>
</protein>
<keyword evidence="2" id="KW-0723">Serine/threonine-protein kinase</keyword>
<feature type="compositionally biased region" description="Basic and acidic residues" evidence="10">
    <location>
        <begin position="544"/>
        <end position="558"/>
    </location>
</feature>
<dbReference type="EMBL" id="CP111025">
    <property type="protein sequence ID" value="WAR25110.1"/>
    <property type="molecule type" value="Genomic_DNA"/>
</dbReference>
<feature type="compositionally biased region" description="Polar residues" evidence="10">
    <location>
        <begin position="329"/>
        <end position="340"/>
    </location>
</feature>
<comment type="catalytic activity">
    <reaction evidence="8">
        <text>L-seryl-[protein] + ATP = O-phospho-L-seryl-[protein] + ADP + H(+)</text>
        <dbReference type="Rhea" id="RHEA:17989"/>
        <dbReference type="Rhea" id="RHEA-COMP:9863"/>
        <dbReference type="Rhea" id="RHEA-COMP:11604"/>
        <dbReference type="ChEBI" id="CHEBI:15378"/>
        <dbReference type="ChEBI" id="CHEBI:29999"/>
        <dbReference type="ChEBI" id="CHEBI:30616"/>
        <dbReference type="ChEBI" id="CHEBI:83421"/>
        <dbReference type="ChEBI" id="CHEBI:456216"/>
        <dbReference type="EC" id="2.7.11.1"/>
    </reaction>
</comment>
<feature type="compositionally biased region" description="Acidic residues" evidence="10">
    <location>
        <begin position="372"/>
        <end position="385"/>
    </location>
</feature>
<dbReference type="Gene3D" id="3.30.200.20">
    <property type="entry name" value="Phosphorylase Kinase, domain 1"/>
    <property type="match status" value="1"/>
</dbReference>
<evidence type="ECO:0000256" key="4">
    <source>
        <dbReference type="ARBA" id="ARBA00022741"/>
    </source>
</evidence>
<dbReference type="Pfam" id="PF00069">
    <property type="entry name" value="Pkinase"/>
    <property type="match status" value="1"/>
</dbReference>
<evidence type="ECO:0000259" key="11">
    <source>
        <dbReference type="PROSITE" id="PS50011"/>
    </source>
</evidence>
<evidence type="ECO:0000313" key="13">
    <source>
        <dbReference type="Proteomes" id="UP001164746"/>
    </source>
</evidence>
<dbReference type="EC" id="2.7.11.1" evidence="1"/>
<keyword evidence="13" id="KW-1185">Reference proteome</keyword>
<organism evidence="12 13">
    <name type="scientific">Mya arenaria</name>
    <name type="common">Soft-shell clam</name>
    <dbReference type="NCBI Taxonomy" id="6604"/>
    <lineage>
        <taxon>Eukaryota</taxon>
        <taxon>Metazoa</taxon>
        <taxon>Spiralia</taxon>
        <taxon>Lophotrochozoa</taxon>
        <taxon>Mollusca</taxon>
        <taxon>Bivalvia</taxon>
        <taxon>Autobranchia</taxon>
        <taxon>Heteroconchia</taxon>
        <taxon>Euheterodonta</taxon>
        <taxon>Imparidentia</taxon>
        <taxon>Neoheterodontei</taxon>
        <taxon>Myida</taxon>
        <taxon>Myoidea</taxon>
        <taxon>Myidae</taxon>
        <taxon>Mya</taxon>
    </lineage>
</organism>
<dbReference type="Gene3D" id="1.10.510.10">
    <property type="entry name" value="Transferase(Phosphotransferase) domain 1"/>
    <property type="match status" value="2"/>
</dbReference>